<feature type="chain" id="PRO_5035219657" evidence="1">
    <location>
        <begin position="23"/>
        <end position="587"/>
    </location>
</feature>
<keyword evidence="1" id="KW-0732">Signal</keyword>
<dbReference type="InterPro" id="IPR006626">
    <property type="entry name" value="PbH1"/>
</dbReference>
<dbReference type="InterPro" id="IPR039448">
    <property type="entry name" value="Beta_helix"/>
</dbReference>
<dbReference type="RefSeq" id="WP_237378385.1">
    <property type="nucleotide sequence ID" value="NZ_CP071793.1"/>
</dbReference>
<gene>
    <name evidence="3" type="ORF">J3U87_24400</name>
</gene>
<evidence type="ECO:0000259" key="2">
    <source>
        <dbReference type="Pfam" id="PF13229"/>
    </source>
</evidence>
<reference evidence="3" key="1">
    <citation type="submission" date="2021-03" db="EMBL/GenBank/DDBJ databases">
        <title>Acanthopleuribacteraceae sp. M133.</title>
        <authorList>
            <person name="Wang G."/>
        </authorList>
    </citation>
    <scope>NUCLEOTIDE SEQUENCE</scope>
    <source>
        <strain evidence="3">M133</strain>
    </source>
</reference>
<evidence type="ECO:0000313" key="3">
    <source>
        <dbReference type="EMBL" id="QTD48734.1"/>
    </source>
</evidence>
<sequence>MTKLFLQTMLLGFFFLEGTALAEEINVKNGHSGCAPCAATGDGTTDDLPALRSIVQQMSAGDTLYFPAGSYRFNFDGVTGAALSIDDLDNLTIRGDGVGASTIIVDHMDSAGVEAVGTATGFNITNSSGVTIRDLTVRGDVEVLPELHPDYNPPGTGQTVIEDITDVAATGIFIGDGCPNLLVEDVEVKWFHNFGIRVFSTASTIDNDNITLRNLWIHDITRFYDFQPGGFEPVGSTPYGFYVHGVGTGTIANIRIADSLFENIGNPHRHTSFAIYLGDPVDNVTVTRNRFHGNPYTHDEEIQYQPSALILHGDSKRVSIFDNRFKNQRLHLAGPAIVSNNLFENCYYVYGYWEGLVIENNMFVGNANPFLNGQGDPAPAFFLSMGEDAKVETLGWMTQITNNRFLTYEGQLVCGIRGAISQRQCILNNTFTNCNVGIRLEASDFGGHVIDGNTFFQGGPYSIQIYHSTANGTSLGVSWESNRISNNKFIDQPGTGRAIEDESGSGQVMVYKNNSLTNLTLFSATHPDPPANGLDLIGPVGLKAYTTADRNDLNTAELNAGTLVWDSDLDEAYLWDGTNWVPVSTGP</sequence>
<evidence type="ECO:0000313" key="4">
    <source>
        <dbReference type="Proteomes" id="UP000663929"/>
    </source>
</evidence>
<dbReference type="EMBL" id="CP071793">
    <property type="protein sequence ID" value="QTD48734.1"/>
    <property type="molecule type" value="Genomic_DNA"/>
</dbReference>
<dbReference type="InterPro" id="IPR012334">
    <property type="entry name" value="Pectin_lyas_fold"/>
</dbReference>
<protein>
    <submittedName>
        <fullName evidence="3">Right-handed parallel beta-helix repeat-containing protein</fullName>
    </submittedName>
</protein>
<dbReference type="SUPFAM" id="SSF51126">
    <property type="entry name" value="Pectin lyase-like"/>
    <property type="match status" value="2"/>
</dbReference>
<dbReference type="Pfam" id="PF13229">
    <property type="entry name" value="Beta_helix"/>
    <property type="match status" value="1"/>
</dbReference>
<dbReference type="SMART" id="SM00710">
    <property type="entry name" value="PbH1"/>
    <property type="match status" value="8"/>
</dbReference>
<dbReference type="Proteomes" id="UP000663929">
    <property type="component" value="Chromosome"/>
</dbReference>
<organism evidence="3 4">
    <name type="scientific">Sulfidibacter corallicola</name>
    <dbReference type="NCBI Taxonomy" id="2818388"/>
    <lineage>
        <taxon>Bacteria</taxon>
        <taxon>Pseudomonadati</taxon>
        <taxon>Acidobacteriota</taxon>
        <taxon>Holophagae</taxon>
        <taxon>Acanthopleuribacterales</taxon>
        <taxon>Acanthopleuribacteraceae</taxon>
        <taxon>Sulfidibacter</taxon>
    </lineage>
</organism>
<accession>A0A8A4THR1</accession>
<dbReference type="InterPro" id="IPR011050">
    <property type="entry name" value="Pectin_lyase_fold/virulence"/>
</dbReference>
<keyword evidence="4" id="KW-1185">Reference proteome</keyword>
<dbReference type="AlphaFoldDB" id="A0A8A4THR1"/>
<proteinExistence type="predicted"/>
<feature type="signal peptide" evidence="1">
    <location>
        <begin position="1"/>
        <end position="22"/>
    </location>
</feature>
<dbReference type="Gene3D" id="2.160.20.10">
    <property type="entry name" value="Single-stranded right-handed beta-helix, Pectin lyase-like"/>
    <property type="match status" value="2"/>
</dbReference>
<feature type="domain" description="Right handed beta helix" evidence="2">
    <location>
        <begin position="400"/>
        <end position="518"/>
    </location>
</feature>
<evidence type="ECO:0000256" key="1">
    <source>
        <dbReference type="SAM" id="SignalP"/>
    </source>
</evidence>
<name>A0A8A4THR1_SULCO</name>
<dbReference type="KEGG" id="scor:J3U87_24400"/>